<accession>A0ABU2BFE3</accession>
<evidence type="ECO:0008006" key="4">
    <source>
        <dbReference type="Google" id="ProtNLM"/>
    </source>
</evidence>
<protein>
    <recommendedName>
        <fullName evidence="4">DUF2567 domain-containing protein</fullName>
    </recommendedName>
</protein>
<feature type="transmembrane region" description="Helical" evidence="1">
    <location>
        <begin position="56"/>
        <end position="75"/>
    </location>
</feature>
<feature type="transmembrane region" description="Helical" evidence="1">
    <location>
        <begin position="131"/>
        <end position="151"/>
    </location>
</feature>
<keyword evidence="3" id="KW-1185">Reference proteome</keyword>
<keyword evidence="1" id="KW-0472">Membrane</keyword>
<reference evidence="2 3" key="1">
    <citation type="submission" date="2023-07" db="EMBL/GenBank/DDBJ databases">
        <title>Sequencing the genomes of 1000 actinobacteria strains.</title>
        <authorList>
            <person name="Klenk H.-P."/>
        </authorList>
    </citation>
    <scope>NUCLEOTIDE SEQUENCE [LARGE SCALE GENOMIC DNA]</scope>
    <source>
        <strain evidence="2 3">DSM 44508</strain>
    </source>
</reference>
<keyword evidence="1" id="KW-0812">Transmembrane</keyword>
<gene>
    <name evidence="2" type="ORF">J2S37_002627</name>
</gene>
<evidence type="ECO:0000313" key="2">
    <source>
        <dbReference type="EMBL" id="MDR7356089.1"/>
    </source>
</evidence>
<proteinExistence type="predicted"/>
<dbReference type="EMBL" id="JAVDYF010000001">
    <property type="protein sequence ID" value="MDR7356089.1"/>
    <property type="molecule type" value="Genomic_DNA"/>
</dbReference>
<dbReference type="Proteomes" id="UP001183619">
    <property type="component" value="Unassembled WGS sequence"/>
</dbReference>
<evidence type="ECO:0000313" key="3">
    <source>
        <dbReference type="Proteomes" id="UP001183619"/>
    </source>
</evidence>
<feature type="transmembrane region" description="Helical" evidence="1">
    <location>
        <begin position="12"/>
        <end position="32"/>
    </location>
</feature>
<organism evidence="2 3">
    <name type="scientific">Corynebacterium felinum</name>
    <dbReference type="NCBI Taxonomy" id="131318"/>
    <lineage>
        <taxon>Bacteria</taxon>
        <taxon>Bacillati</taxon>
        <taxon>Actinomycetota</taxon>
        <taxon>Actinomycetes</taxon>
        <taxon>Mycobacteriales</taxon>
        <taxon>Corynebacteriaceae</taxon>
        <taxon>Corynebacterium</taxon>
    </lineage>
</organism>
<sequence length="196" mass="21491">MQRISPKVGAFARVVVIFCISYALAGGVWAWLRPHYTATVINDAQVELSHTPSVEFANHFWLLGGCIVLALILAGRMYSRTYEYRGIAMMLWCGVWAAVGSGVFIAVGLWVTPLIHNVVSIDNAVVGQEYFYVPALDVHPVVFVVPALVAMSRYWLAEFIYGDILGPSDGAVAGDFGTDVVDSVEDVVDRKLEVEH</sequence>
<comment type="caution">
    <text evidence="2">The sequence shown here is derived from an EMBL/GenBank/DDBJ whole genome shotgun (WGS) entry which is preliminary data.</text>
</comment>
<dbReference type="RefSeq" id="WP_277103212.1">
    <property type="nucleotide sequence ID" value="NZ_BAAAJS010000056.1"/>
</dbReference>
<name>A0ABU2BFE3_9CORY</name>
<evidence type="ECO:0000256" key="1">
    <source>
        <dbReference type="SAM" id="Phobius"/>
    </source>
</evidence>
<feature type="transmembrane region" description="Helical" evidence="1">
    <location>
        <begin position="87"/>
        <end position="111"/>
    </location>
</feature>
<keyword evidence="1" id="KW-1133">Transmembrane helix</keyword>